<organism evidence="2 3">
    <name type="scientific">Streptomyces coeruleoprunus</name>
    <dbReference type="NCBI Taxonomy" id="285563"/>
    <lineage>
        <taxon>Bacteria</taxon>
        <taxon>Bacillati</taxon>
        <taxon>Actinomycetota</taxon>
        <taxon>Actinomycetes</taxon>
        <taxon>Kitasatosporales</taxon>
        <taxon>Streptomycetaceae</taxon>
        <taxon>Streptomyces</taxon>
    </lineage>
</organism>
<comment type="caution">
    <text evidence="2">The sequence shown here is derived from an EMBL/GenBank/DDBJ whole genome shotgun (WGS) entry which is preliminary data.</text>
</comment>
<evidence type="ECO:0000313" key="2">
    <source>
        <dbReference type="EMBL" id="MFC5025591.1"/>
    </source>
</evidence>
<accession>A0ABV9XJL1</accession>
<evidence type="ECO:0000256" key="1">
    <source>
        <dbReference type="SAM" id="SignalP"/>
    </source>
</evidence>
<sequence length="187" mass="18639">MFAMCKAVLAVSVAVATVVGAGGGAGAASPGVVAPEAVKSGAVAPETVVPEAVAPGMVAPEADVAHHGYASLAGDRLEVLVLSRNHGPSGLEDATVRIGLSVPPSAVGQKLPQGCVRVGDREVLCTTGPLPADGSLHETRLYLRTAGTPSEVTVSVATAWNGGATDRDPSNDQHQVLVPATGDAYAF</sequence>
<protein>
    <recommendedName>
        <fullName evidence="4">DUF11 domain-containing protein</fullName>
    </recommendedName>
</protein>
<proteinExistence type="predicted"/>
<name>A0ABV9XJL1_9ACTN</name>
<dbReference type="RefSeq" id="WP_345690109.1">
    <property type="nucleotide sequence ID" value="NZ_BAABIT010000001.1"/>
</dbReference>
<evidence type="ECO:0000313" key="3">
    <source>
        <dbReference type="Proteomes" id="UP001595829"/>
    </source>
</evidence>
<dbReference type="EMBL" id="JBHSJD010000022">
    <property type="protein sequence ID" value="MFC5025591.1"/>
    <property type="molecule type" value="Genomic_DNA"/>
</dbReference>
<feature type="signal peptide" evidence="1">
    <location>
        <begin position="1"/>
        <end position="21"/>
    </location>
</feature>
<evidence type="ECO:0008006" key="4">
    <source>
        <dbReference type="Google" id="ProtNLM"/>
    </source>
</evidence>
<feature type="chain" id="PRO_5047107172" description="DUF11 domain-containing protein" evidence="1">
    <location>
        <begin position="22"/>
        <end position="187"/>
    </location>
</feature>
<keyword evidence="3" id="KW-1185">Reference proteome</keyword>
<keyword evidence="1" id="KW-0732">Signal</keyword>
<gene>
    <name evidence="2" type="ORF">ACFPM3_26040</name>
</gene>
<reference evidence="3" key="1">
    <citation type="journal article" date="2019" name="Int. J. Syst. Evol. Microbiol.">
        <title>The Global Catalogue of Microorganisms (GCM) 10K type strain sequencing project: providing services to taxonomists for standard genome sequencing and annotation.</title>
        <authorList>
            <consortium name="The Broad Institute Genomics Platform"/>
            <consortium name="The Broad Institute Genome Sequencing Center for Infectious Disease"/>
            <person name="Wu L."/>
            <person name="Ma J."/>
        </authorList>
    </citation>
    <scope>NUCLEOTIDE SEQUENCE [LARGE SCALE GENOMIC DNA]</scope>
    <source>
        <strain evidence="3">CGMCC 4.1648</strain>
    </source>
</reference>
<dbReference type="Proteomes" id="UP001595829">
    <property type="component" value="Unassembled WGS sequence"/>
</dbReference>